<dbReference type="eggNOG" id="ENOG502S1U0">
    <property type="taxonomic scope" value="Eukaryota"/>
</dbReference>
<dbReference type="HOGENOM" id="CLU_068908_0_0_1"/>
<dbReference type="OrthoDB" id="5372507at2759"/>
<dbReference type="KEGG" id="tmn:UCRPA7_1949"/>
<evidence type="ECO:0000256" key="7">
    <source>
        <dbReference type="ARBA" id="ARBA00023054"/>
    </source>
</evidence>
<dbReference type="EMBL" id="KB932913">
    <property type="protein sequence ID" value="EOO02524.1"/>
    <property type="molecule type" value="Genomic_DNA"/>
</dbReference>
<dbReference type="GO" id="GO:0051301">
    <property type="term" value="P:cell division"/>
    <property type="evidence" value="ECO:0007669"/>
    <property type="project" value="UniProtKB-KW"/>
</dbReference>
<proteinExistence type="inferred from homology"/>
<keyword evidence="4" id="KW-0132">Cell division</keyword>
<evidence type="ECO:0000256" key="1">
    <source>
        <dbReference type="ARBA" id="ARBA00004186"/>
    </source>
</evidence>
<comment type="similarity">
    <text evidence="2">Belongs to the HAUS1 family.</text>
</comment>
<keyword evidence="12" id="KW-1185">Reference proteome</keyword>
<evidence type="ECO:0000313" key="12">
    <source>
        <dbReference type="Proteomes" id="UP000014074"/>
    </source>
</evidence>
<evidence type="ECO:0000256" key="6">
    <source>
        <dbReference type="ARBA" id="ARBA00022776"/>
    </source>
</evidence>
<dbReference type="InterPro" id="IPR026243">
    <property type="entry name" value="HAUS1"/>
</dbReference>
<dbReference type="GO" id="GO:0070652">
    <property type="term" value="C:HAUS complex"/>
    <property type="evidence" value="ECO:0007669"/>
    <property type="project" value="InterPro"/>
</dbReference>
<evidence type="ECO:0000256" key="2">
    <source>
        <dbReference type="ARBA" id="ARBA00005479"/>
    </source>
</evidence>
<protein>
    <recommendedName>
        <fullName evidence="13">HAUS augmin-like complex subunit 1</fullName>
    </recommendedName>
</protein>
<reference evidence="12" key="1">
    <citation type="journal article" date="2013" name="Genome Announc.">
        <title>Draft genome sequence of the ascomycete Phaeoacremonium aleophilum strain UCR-PA7, a causal agent of the esca disease complex in grapevines.</title>
        <authorList>
            <person name="Blanco-Ulate B."/>
            <person name="Rolshausen P."/>
            <person name="Cantu D."/>
        </authorList>
    </citation>
    <scope>NUCLEOTIDE SEQUENCE [LARGE SCALE GENOMIC DNA]</scope>
    <source>
        <strain evidence="12">UCR-PA7</strain>
    </source>
</reference>
<evidence type="ECO:0000256" key="8">
    <source>
        <dbReference type="ARBA" id="ARBA00023212"/>
    </source>
</evidence>
<evidence type="ECO:0000256" key="5">
    <source>
        <dbReference type="ARBA" id="ARBA00022701"/>
    </source>
</evidence>
<accession>R8BT95</accession>
<feature type="compositionally biased region" description="Basic and acidic residues" evidence="10">
    <location>
        <begin position="274"/>
        <end position="291"/>
    </location>
</feature>
<keyword evidence="9" id="KW-0131">Cell cycle</keyword>
<dbReference type="GO" id="GO:0051225">
    <property type="term" value="P:spindle assembly"/>
    <property type="evidence" value="ECO:0007669"/>
    <property type="project" value="InterPro"/>
</dbReference>
<keyword evidence="3" id="KW-0963">Cytoplasm</keyword>
<evidence type="ECO:0000256" key="9">
    <source>
        <dbReference type="ARBA" id="ARBA00023306"/>
    </source>
</evidence>
<dbReference type="PANTHER" id="PTHR31570">
    <property type="entry name" value="HAUS AUGMIN-LIKE COMPLEX SUBUNIT 1"/>
    <property type="match status" value="1"/>
</dbReference>
<dbReference type="GeneID" id="19322150"/>
<evidence type="ECO:0000256" key="4">
    <source>
        <dbReference type="ARBA" id="ARBA00022618"/>
    </source>
</evidence>
<keyword evidence="8" id="KW-0206">Cytoskeleton</keyword>
<sequence>MAHHNLNAAIFSPSVARIAASTAKDWNYVDSWLSSKFHGRAPPPFERNPDTLKALLALAALNEAADEDRDLVARAEALALHGLSEDTECRTLQDAQRGGFPKTMSAVKNDILLAIEDGLTREGKSALEAVASAAVQLGIAYPEPESLGRRMVQLQAQKFDLDQAAERVAVLQRHIEAESAQMDLMLKSLEGDAYRPASDLAKQNLEIQRRIKAMAAKLPELKSRVSALATSVGSPSHTIEDIQREESVYIDVLTQRKNLEAQVQTFHGLPPDTDAARQELENRRSELRSITQRRDAVFEGLVERETPRKRP</sequence>
<dbReference type="GO" id="GO:0005874">
    <property type="term" value="C:microtubule"/>
    <property type="evidence" value="ECO:0007669"/>
    <property type="project" value="UniProtKB-KW"/>
</dbReference>
<name>R8BT95_PHAM7</name>
<evidence type="ECO:0008006" key="13">
    <source>
        <dbReference type="Google" id="ProtNLM"/>
    </source>
</evidence>
<dbReference type="GO" id="GO:0005829">
    <property type="term" value="C:cytosol"/>
    <property type="evidence" value="ECO:0007669"/>
    <property type="project" value="TreeGrafter"/>
</dbReference>
<dbReference type="PANTHER" id="PTHR31570:SF1">
    <property type="entry name" value="HAUS AUGMIN-LIKE COMPLEX SUBUNIT 1"/>
    <property type="match status" value="1"/>
</dbReference>
<keyword evidence="7" id="KW-0175">Coiled coil</keyword>
<dbReference type="GO" id="GO:0005819">
    <property type="term" value="C:spindle"/>
    <property type="evidence" value="ECO:0007669"/>
    <property type="project" value="UniProtKB-SubCell"/>
</dbReference>
<dbReference type="RefSeq" id="XP_007912718.1">
    <property type="nucleotide sequence ID" value="XM_007914527.1"/>
</dbReference>
<dbReference type="Pfam" id="PF25762">
    <property type="entry name" value="HAUS1"/>
    <property type="match status" value="1"/>
</dbReference>
<keyword evidence="6" id="KW-0498">Mitosis</keyword>
<comment type="subcellular location">
    <subcellularLocation>
        <location evidence="1">Cytoplasm</location>
        <location evidence="1">Cytoskeleton</location>
        <location evidence="1">Spindle</location>
    </subcellularLocation>
</comment>
<dbReference type="AlphaFoldDB" id="R8BT95"/>
<feature type="region of interest" description="Disordered" evidence="10">
    <location>
        <begin position="267"/>
        <end position="291"/>
    </location>
</feature>
<evidence type="ECO:0000256" key="10">
    <source>
        <dbReference type="SAM" id="MobiDB-lite"/>
    </source>
</evidence>
<organism evidence="11 12">
    <name type="scientific">Phaeoacremonium minimum (strain UCR-PA7)</name>
    <name type="common">Esca disease fungus</name>
    <name type="synonym">Togninia minima</name>
    <dbReference type="NCBI Taxonomy" id="1286976"/>
    <lineage>
        <taxon>Eukaryota</taxon>
        <taxon>Fungi</taxon>
        <taxon>Dikarya</taxon>
        <taxon>Ascomycota</taxon>
        <taxon>Pezizomycotina</taxon>
        <taxon>Sordariomycetes</taxon>
        <taxon>Sordariomycetidae</taxon>
        <taxon>Togniniales</taxon>
        <taxon>Togniniaceae</taxon>
        <taxon>Phaeoacremonium</taxon>
    </lineage>
</organism>
<keyword evidence="5" id="KW-0493">Microtubule</keyword>
<evidence type="ECO:0000256" key="3">
    <source>
        <dbReference type="ARBA" id="ARBA00022490"/>
    </source>
</evidence>
<dbReference type="Proteomes" id="UP000014074">
    <property type="component" value="Unassembled WGS sequence"/>
</dbReference>
<evidence type="ECO:0000313" key="11">
    <source>
        <dbReference type="EMBL" id="EOO02524.1"/>
    </source>
</evidence>
<gene>
    <name evidence="11" type="ORF">UCRPA7_1949</name>
</gene>